<dbReference type="InterPro" id="IPR041664">
    <property type="entry name" value="AAA_16"/>
</dbReference>
<dbReference type="InterPro" id="IPR000792">
    <property type="entry name" value="Tscrpt_reg_LuxR_C"/>
</dbReference>
<reference evidence="5" key="1">
    <citation type="journal article" date="2019" name="Int. J. Syst. Evol. Microbiol.">
        <title>The Global Catalogue of Microorganisms (GCM) 10K type strain sequencing project: providing services to taxonomists for standard genome sequencing and annotation.</title>
        <authorList>
            <consortium name="The Broad Institute Genomics Platform"/>
            <consortium name="The Broad Institute Genome Sequencing Center for Infectious Disease"/>
            <person name="Wu L."/>
            <person name="Ma J."/>
        </authorList>
    </citation>
    <scope>NUCLEOTIDE SEQUENCE [LARGE SCALE GENOMIC DNA]</scope>
    <source>
        <strain evidence="5">CCM 7044</strain>
    </source>
</reference>
<evidence type="ECO:0000313" key="5">
    <source>
        <dbReference type="Proteomes" id="UP001597479"/>
    </source>
</evidence>
<dbReference type="InterPro" id="IPR011990">
    <property type="entry name" value="TPR-like_helical_dom_sf"/>
</dbReference>
<dbReference type="PANTHER" id="PTHR16305">
    <property type="entry name" value="TESTICULAR SOLUBLE ADENYLYL CYCLASE"/>
    <property type="match status" value="1"/>
</dbReference>
<dbReference type="Proteomes" id="UP001597479">
    <property type="component" value="Unassembled WGS sequence"/>
</dbReference>
<dbReference type="SUPFAM" id="SSF46894">
    <property type="entry name" value="C-terminal effector domain of the bipartite response regulators"/>
    <property type="match status" value="1"/>
</dbReference>
<accession>A0ABW5VL35</accession>
<dbReference type="PROSITE" id="PS50043">
    <property type="entry name" value="HTH_LUXR_2"/>
    <property type="match status" value="1"/>
</dbReference>
<dbReference type="SMART" id="SM00421">
    <property type="entry name" value="HTH_LUXR"/>
    <property type="match status" value="1"/>
</dbReference>
<dbReference type="Pfam" id="PF00196">
    <property type="entry name" value="GerE"/>
    <property type="match status" value="1"/>
</dbReference>
<feature type="domain" description="HTH luxR-type" evidence="3">
    <location>
        <begin position="881"/>
        <end position="944"/>
    </location>
</feature>
<dbReference type="InterPro" id="IPR016032">
    <property type="entry name" value="Sig_transdc_resp-reg_C-effctor"/>
</dbReference>
<organism evidence="4 5">
    <name type="scientific">Promicromonospora vindobonensis</name>
    <dbReference type="NCBI Taxonomy" id="195748"/>
    <lineage>
        <taxon>Bacteria</taxon>
        <taxon>Bacillati</taxon>
        <taxon>Actinomycetota</taxon>
        <taxon>Actinomycetes</taxon>
        <taxon>Micrococcales</taxon>
        <taxon>Promicromonosporaceae</taxon>
        <taxon>Promicromonospora</taxon>
    </lineage>
</organism>
<dbReference type="CDD" id="cd06170">
    <property type="entry name" value="LuxR_C_like"/>
    <property type="match status" value="1"/>
</dbReference>
<dbReference type="Gene3D" id="1.10.10.10">
    <property type="entry name" value="Winged helix-like DNA-binding domain superfamily/Winged helix DNA-binding domain"/>
    <property type="match status" value="1"/>
</dbReference>
<evidence type="ECO:0000256" key="1">
    <source>
        <dbReference type="ARBA" id="ARBA00022741"/>
    </source>
</evidence>
<sequence length="944" mass="100548">MVAVVSTWFRSTGRLRRRAKLSTLLGRHAERSQVEQLLGKANAGHSGALVVHGEAGIGKTALLEHLRTSAEALGFRIETSTGIEAETQFAYAGLHQICAPLLDQMPALPEPQRLALAVALGREAGPAPDKFIVGLAALGLFSDAAERSGLLCLIDDAQWLDRASAEVLAFVARRVDAERVAMVFGVRDNGDGHAIFDGLPALRLSGLSETDARELLDSVVAAPLDGEVRDRIIAEARGNPLALLELPLHSQPARLAGGFQLPDISDVSGRVETEFQNRAGGLPDEARMLLLIAAADPTGDPSLLGRAGARAGIDPESAAPAEAAGLIEIGVRVRFRHPLVRSAVYRAAGHADRQRAHAALAAATEPTLEPDRRAWHAAQATSGLDEQIAAELERSAARARARGGYAAAGAFLERSTQLTPDPVDRARRALEAAHALREAGALEPALHLLAMAETGSLDTLQRARVALLRAQIVYHLTRHRDAPAMLSEAAALVAPNYPEPAREIRLHALDLAMIYGDPIGKAIAHATFDDPAIERATRPVDRLLVGLATTMVRDFSEGVPALRDALESLRDATREDGVQDDQPRSGLGFAGRSTVGIVHDLAGRVAVGILDDELAHDLTEAYVRSARAAGALAVLPAALNLHANVLVISGELARARQLVDQSIAISEATGALPSRHSETILAAWCGDLATSTRLHDVTLRDSSHPASGAEVGLAEYAMAVLYNARGEYAKAQRAAETTCAALDLSLSTVGLSELIEASVRAGDPDYAASVLERLAARAAACDTSWARGLEARSRALTITDSSAEAHYREAIAQLHASRIAGEAARAHLVYGEWLRREGRRQDARDELRTAHDLLSGMGARAFAARAAGELQATGERPRKRMTQSTDALTAQELQVARHVTAGATSREVGAQLFLSPRTVESHLRSIYRKLGIKSRRELRQVPLP</sequence>
<evidence type="ECO:0000259" key="3">
    <source>
        <dbReference type="PROSITE" id="PS50043"/>
    </source>
</evidence>
<dbReference type="EMBL" id="JBHUOG010000001">
    <property type="protein sequence ID" value="MFD2792432.1"/>
    <property type="molecule type" value="Genomic_DNA"/>
</dbReference>
<dbReference type="InterPro" id="IPR027417">
    <property type="entry name" value="P-loop_NTPase"/>
</dbReference>
<comment type="caution">
    <text evidence="4">The sequence shown here is derived from an EMBL/GenBank/DDBJ whole genome shotgun (WGS) entry which is preliminary data.</text>
</comment>
<dbReference type="PANTHER" id="PTHR16305:SF35">
    <property type="entry name" value="TRANSCRIPTIONAL ACTIVATOR DOMAIN"/>
    <property type="match status" value="1"/>
</dbReference>
<name>A0ABW5VL35_9MICO</name>
<dbReference type="PROSITE" id="PS00622">
    <property type="entry name" value="HTH_LUXR_1"/>
    <property type="match status" value="1"/>
</dbReference>
<keyword evidence="5" id="KW-1185">Reference proteome</keyword>
<evidence type="ECO:0000256" key="2">
    <source>
        <dbReference type="ARBA" id="ARBA00022840"/>
    </source>
</evidence>
<dbReference type="RefSeq" id="WP_377180043.1">
    <property type="nucleotide sequence ID" value="NZ_JBHUOG010000001.1"/>
</dbReference>
<dbReference type="SUPFAM" id="SSF52540">
    <property type="entry name" value="P-loop containing nucleoside triphosphate hydrolases"/>
    <property type="match status" value="1"/>
</dbReference>
<dbReference type="PRINTS" id="PR00038">
    <property type="entry name" value="HTHLUXR"/>
</dbReference>
<keyword evidence="1" id="KW-0547">Nucleotide-binding</keyword>
<dbReference type="InterPro" id="IPR036388">
    <property type="entry name" value="WH-like_DNA-bd_sf"/>
</dbReference>
<keyword evidence="2" id="KW-0067">ATP-binding</keyword>
<protein>
    <submittedName>
        <fullName evidence="4">AAA family ATPase</fullName>
    </submittedName>
</protein>
<gene>
    <name evidence="4" type="ORF">ACFS27_02605</name>
</gene>
<dbReference type="SUPFAM" id="SSF48452">
    <property type="entry name" value="TPR-like"/>
    <property type="match status" value="1"/>
</dbReference>
<proteinExistence type="predicted"/>
<evidence type="ECO:0000313" key="4">
    <source>
        <dbReference type="EMBL" id="MFD2792432.1"/>
    </source>
</evidence>
<dbReference type="Pfam" id="PF13191">
    <property type="entry name" value="AAA_16"/>
    <property type="match status" value="1"/>
</dbReference>